<keyword evidence="3" id="KW-1185">Reference proteome</keyword>
<keyword evidence="1" id="KW-0472">Membrane</keyword>
<comment type="caution">
    <text evidence="2">The sequence shown here is derived from an EMBL/GenBank/DDBJ whole genome shotgun (WGS) entry which is preliminary data.</text>
</comment>
<dbReference type="EMBL" id="RJKX01000014">
    <property type="protein sequence ID" value="ROP90610.1"/>
    <property type="molecule type" value="Genomic_DNA"/>
</dbReference>
<feature type="transmembrane region" description="Helical" evidence="1">
    <location>
        <begin position="68"/>
        <end position="87"/>
    </location>
</feature>
<evidence type="ECO:0000313" key="2">
    <source>
        <dbReference type="EMBL" id="ROP90610.1"/>
    </source>
</evidence>
<feature type="transmembrane region" description="Helical" evidence="1">
    <location>
        <begin position="6"/>
        <end position="22"/>
    </location>
</feature>
<accession>A0A3N1LH80</accession>
<sequence length="92" mass="9724">MTGTLAFLLALAGLSGLCLAMDRHHRDRFGRASGRARRRLMQGLGWAGLAGSAALSILAWGWAIGPVAWFALATPAGLAIVFALPWLPAARR</sequence>
<keyword evidence="1" id="KW-1133">Transmembrane helix</keyword>
<name>A0A3N1LH80_9PROT</name>
<proteinExistence type="predicted"/>
<dbReference type="InterPro" id="IPR021762">
    <property type="entry name" value="DUF3325"/>
</dbReference>
<dbReference type="Pfam" id="PF11804">
    <property type="entry name" value="DUF3325"/>
    <property type="match status" value="1"/>
</dbReference>
<evidence type="ECO:0000313" key="3">
    <source>
        <dbReference type="Proteomes" id="UP000278222"/>
    </source>
</evidence>
<evidence type="ECO:0000256" key="1">
    <source>
        <dbReference type="SAM" id="Phobius"/>
    </source>
</evidence>
<dbReference type="Proteomes" id="UP000278222">
    <property type="component" value="Unassembled WGS sequence"/>
</dbReference>
<gene>
    <name evidence="2" type="ORF">EDC65_2462</name>
</gene>
<keyword evidence="1" id="KW-0812">Transmembrane</keyword>
<dbReference type="AlphaFoldDB" id="A0A3N1LH80"/>
<protein>
    <submittedName>
        <fullName evidence="2">Uncharacterized protein DUF3325</fullName>
    </submittedName>
</protein>
<feature type="transmembrane region" description="Helical" evidence="1">
    <location>
        <begin position="43"/>
        <end position="62"/>
    </location>
</feature>
<reference evidence="2 3" key="1">
    <citation type="submission" date="2018-11" db="EMBL/GenBank/DDBJ databases">
        <title>Genomic Encyclopedia of Type Strains, Phase IV (KMG-IV): sequencing the most valuable type-strain genomes for metagenomic binning, comparative biology and taxonomic classification.</title>
        <authorList>
            <person name="Goeker M."/>
        </authorList>
    </citation>
    <scope>NUCLEOTIDE SEQUENCE [LARGE SCALE GENOMIC DNA]</scope>
    <source>
        <strain evidence="2 3">DSM 5900</strain>
    </source>
</reference>
<organism evidence="2 3">
    <name type="scientific">Stella humosa</name>
    <dbReference type="NCBI Taxonomy" id="94"/>
    <lineage>
        <taxon>Bacteria</taxon>
        <taxon>Pseudomonadati</taxon>
        <taxon>Pseudomonadota</taxon>
        <taxon>Alphaproteobacteria</taxon>
        <taxon>Rhodospirillales</taxon>
        <taxon>Stellaceae</taxon>
        <taxon>Stella</taxon>
    </lineage>
</organism>
<dbReference type="RefSeq" id="WP_170216475.1">
    <property type="nucleotide sequence ID" value="NZ_AP019700.1"/>
</dbReference>